<keyword evidence="8 10" id="KW-1133">Transmembrane helix</keyword>
<dbReference type="PANTHER" id="PTHR45436:SF5">
    <property type="entry name" value="SENSOR HISTIDINE KINASE TRCS"/>
    <property type="match status" value="1"/>
</dbReference>
<evidence type="ECO:0000256" key="1">
    <source>
        <dbReference type="ARBA" id="ARBA00000085"/>
    </source>
</evidence>
<comment type="subcellular location">
    <subcellularLocation>
        <location evidence="2">Cell membrane</location>
    </subcellularLocation>
</comment>
<name>A0A0J6XJY4_9ACTN</name>
<evidence type="ECO:0000256" key="9">
    <source>
        <dbReference type="ARBA" id="ARBA00023012"/>
    </source>
</evidence>
<dbReference type="EC" id="2.7.13.3" evidence="3"/>
<keyword evidence="7 13" id="KW-0418">Kinase</keyword>
<proteinExistence type="predicted"/>
<dbReference type="PROSITE" id="PS50885">
    <property type="entry name" value="HAMP"/>
    <property type="match status" value="1"/>
</dbReference>
<dbReference type="RefSeq" id="WP_048479758.1">
    <property type="nucleotide sequence ID" value="NZ_JBIRUD010000001.1"/>
</dbReference>
<dbReference type="PROSITE" id="PS50109">
    <property type="entry name" value="HIS_KIN"/>
    <property type="match status" value="1"/>
</dbReference>
<dbReference type="Gene3D" id="3.30.565.10">
    <property type="entry name" value="Histidine kinase-like ATPase, C-terminal domain"/>
    <property type="match status" value="1"/>
</dbReference>
<evidence type="ECO:0000256" key="5">
    <source>
        <dbReference type="ARBA" id="ARBA00022679"/>
    </source>
</evidence>
<evidence type="ECO:0000256" key="10">
    <source>
        <dbReference type="SAM" id="Phobius"/>
    </source>
</evidence>
<dbReference type="Pfam" id="PF00512">
    <property type="entry name" value="HisKA"/>
    <property type="match status" value="1"/>
</dbReference>
<dbReference type="Proteomes" id="UP000035932">
    <property type="component" value="Unassembled WGS sequence"/>
</dbReference>
<feature type="transmembrane region" description="Helical" evidence="10">
    <location>
        <begin position="141"/>
        <end position="162"/>
    </location>
</feature>
<evidence type="ECO:0000256" key="4">
    <source>
        <dbReference type="ARBA" id="ARBA00022553"/>
    </source>
</evidence>
<feature type="domain" description="Histidine kinase" evidence="11">
    <location>
        <begin position="227"/>
        <end position="426"/>
    </location>
</feature>
<dbReference type="SMART" id="SM00388">
    <property type="entry name" value="HisKA"/>
    <property type="match status" value="1"/>
</dbReference>
<keyword evidence="9" id="KW-0902">Two-component regulatory system</keyword>
<dbReference type="InterPro" id="IPR003594">
    <property type="entry name" value="HATPase_dom"/>
</dbReference>
<evidence type="ECO:0000259" key="12">
    <source>
        <dbReference type="PROSITE" id="PS50885"/>
    </source>
</evidence>
<dbReference type="Pfam" id="PF00672">
    <property type="entry name" value="HAMP"/>
    <property type="match status" value="1"/>
</dbReference>
<keyword evidence="4" id="KW-0597">Phosphoprotein</keyword>
<reference evidence="13 14" key="1">
    <citation type="submission" date="2015-06" db="EMBL/GenBank/DDBJ databases">
        <title>Recapitulation of the evolution of biosynthetic gene clusters reveals hidden chemical diversity on bacterial genomes.</title>
        <authorList>
            <person name="Cruz-Morales P."/>
            <person name="Martinez-Guerrero C."/>
            <person name="Morales-Escalante M.A."/>
            <person name="Yanez-Guerra L.A."/>
            <person name="Kopp J.F."/>
            <person name="Feldmann J."/>
            <person name="Ramos-Aboites H.E."/>
            <person name="Barona-Gomez F."/>
        </authorList>
    </citation>
    <scope>NUCLEOTIDE SEQUENCE [LARGE SCALE GENOMIC DNA]</scope>
    <source>
        <strain evidence="13 14">ATCC 31245</strain>
    </source>
</reference>
<accession>A0A0J6XJY4</accession>
<dbReference type="CDD" id="cd06225">
    <property type="entry name" value="HAMP"/>
    <property type="match status" value="1"/>
</dbReference>
<dbReference type="GO" id="GO:0000155">
    <property type="term" value="F:phosphorelay sensor kinase activity"/>
    <property type="evidence" value="ECO:0007669"/>
    <property type="project" value="InterPro"/>
</dbReference>
<dbReference type="STRING" id="66430.ACS04_28405"/>
<evidence type="ECO:0000256" key="7">
    <source>
        <dbReference type="ARBA" id="ARBA00022777"/>
    </source>
</evidence>
<dbReference type="GO" id="GO:0005886">
    <property type="term" value="C:plasma membrane"/>
    <property type="evidence" value="ECO:0007669"/>
    <property type="project" value="UniProtKB-SubCell"/>
</dbReference>
<keyword evidence="14" id="KW-1185">Reference proteome</keyword>
<dbReference type="SMART" id="SM00387">
    <property type="entry name" value="HATPase_c"/>
    <property type="match status" value="1"/>
</dbReference>
<gene>
    <name evidence="13" type="ORF">ACS04_28405</name>
</gene>
<evidence type="ECO:0000256" key="3">
    <source>
        <dbReference type="ARBA" id="ARBA00012438"/>
    </source>
</evidence>
<dbReference type="InterPro" id="IPR003660">
    <property type="entry name" value="HAMP_dom"/>
</dbReference>
<dbReference type="InterPro" id="IPR050428">
    <property type="entry name" value="TCS_sensor_his_kinase"/>
</dbReference>
<dbReference type="PANTHER" id="PTHR45436">
    <property type="entry name" value="SENSOR HISTIDINE KINASE YKOH"/>
    <property type="match status" value="1"/>
</dbReference>
<dbReference type="InterPro" id="IPR005467">
    <property type="entry name" value="His_kinase_dom"/>
</dbReference>
<evidence type="ECO:0000256" key="2">
    <source>
        <dbReference type="ARBA" id="ARBA00004236"/>
    </source>
</evidence>
<dbReference type="InterPro" id="IPR036890">
    <property type="entry name" value="HATPase_C_sf"/>
</dbReference>
<dbReference type="Gene3D" id="1.10.287.130">
    <property type="match status" value="1"/>
</dbReference>
<evidence type="ECO:0000256" key="6">
    <source>
        <dbReference type="ARBA" id="ARBA00022692"/>
    </source>
</evidence>
<organism evidence="13 14">
    <name type="scientific">Streptomyces roseus</name>
    <dbReference type="NCBI Taxonomy" id="66430"/>
    <lineage>
        <taxon>Bacteria</taxon>
        <taxon>Bacillati</taxon>
        <taxon>Actinomycetota</taxon>
        <taxon>Actinomycetes</taxon>
        <taxon>Kitasatosporales</taxon>
        <taxon>Streptomycetaceae</taxon>
        <taxon>Streptomyces</taxon>
    </lineage>
</organism>
<dbReference type="InterPro" id="IPR036097">
    <property type="entry name" value="HisK_dim/P_sf"/>
</dbReference>
<dbReference type="CDD" id="cd00082">
    <property type="entry name" value="HisKA"/>
    <property type="match status" value="1"/>
</dbReference>
<keyword evidence="10" id="KW-0472">Membrane</keyword>
<dbReference type="SUPFAM" id="SSF47384">
    <property type="entry name" value="Homodimeric domain of signal transducing histidine kinase"/>
    <property type="match status" value="1"/>
</dbReference>
<dbReference type="OrthoDB" id="5499837at2"/>
<sequence length="428" mass="44711">MRARVVRVALVAATVALILLAVPLAVAVRYAFFADEGGELERDAMAAVVQVGPEFATGDPVELHAARPGEGLALYDTAGRLRAGAGPAHAGGAVPRALNGSVTQSRSDGELVVAVPVSSGEQVIGVIRASTRASTVWARVLWGWAALLGLCLVALGAAVIVARRQASILAAPLEALAGTSLAVADGDLTARAEPSTIAEIDEVARAHNTMVDRLAQLLEHERHFTANASHQLRTPLAGLQLGLEAALADPDADPRAALAEAAERSRHLDHTIEEVLRLARSGAGPLPMAREQSAEDVLEAAEHRWHGAFAEDGRRLTTTWEPQAGGLEVPGRTVEQIVDILLDNAHRHGRGTVTLTVRDLGTAIALDVADEGTADLDPQVIFQRGIGEGSGIGLALARQLAAGADGRLSLTSTAPTRFTLLLPLREEP</sequence>
<dbReference type="SMART" id="SM00304">
    <property type="entry name" value="HAMP"/>
    <property type="match status" value="1"/>
</dbReference>
<evidence type="ECO:0000259" key="11">
    <source>
        <dbReference type="PROSITE" id="PS50109"/>
    </source>
</evidence>
<dbReference type="SUPFAM" id="SSF55874">
    <property type="entry name" value="ATPase domain of HSP90 chaperone/DNA topoisomerase II/histidine kinase"/>
    <property type="match status" value="1"/>
</dbReference>
<dbReference type="AlphaFoldDB" id="A0A0J6XJY4"/>
<dbReference type="SUPFAM" id="SSF158472">
    <property type="entry name" value="HAMP domain-like"/>
    <property type="match status" value="1"/>
</dbReference>
<comment type="caution">
    <text evidence="13">The sequence shown here is derived from an EMBL/GenBank/DDBJ whole genome shotgun (WGS) entry which is preliminary data.</text>
</comment>
<keyword evidence="5" id="KW-0808">Transferase</keyword>
<comment type="catalytic activity">
    <reaction evidence="1">
        <text>ATP + protein L-histidine = ADP + protein N-phospho-L-histidine.</text>
        <dbReference type="EC" id="2.7.13.3"/>
    </reaction>
</comment>
<feature type="domain" description="HAMP" evidence="12">
    <location>
        <begin position="167"/>
        <end position="219"/>
    </location>
</feature>
<evidence type="ECO:0000313" key="14">
    <source>
        <dbReference type="Proteomes" id="UP000035932"/>
    </source>
</evidence>
<dbReference type="Pfam" id="PF02518">
    <property type="entry name" value="HATPase_c"/>
    <property type="match status" value="1"/>
</dbReference>
<dbReference type="EMBL" id="LFML01000126">
    <property type="protein sequence ID" value="KMO94542.1"/>
    <property type="molecule type" value="Genomic_DNA"/>
</dbReference>
<dbReference type="InterPro" id="IPR003661">
    <property type="entry name" value="HisK_dim/P_dom"/>
</dbReference>
<evidence type="ECO:0000256" key="8">
    <source>
        <dbReference type="ARBA" id="ARBA00022989"/>
    </source>
</evidence>
<protein>
    <recommendedName>
        <fullName evidence="3">histidine kinase</fullName>
        <ecNumber evidence="3">2.7.13.3</ecNumber>
    </recommendedName>
</protein>
<keyword evidence="6 10" id="KW-0812">Transmembrane</keyword>
<dbReference type="Gene3D" id="6.10.340.10">
    <property type="match status" value="1"/>
</dbReference>
<evidence type="ECO:0000313" key="13">
    <source>
        <dbReference type="EMBL" id="KMO94542.1"/>
    </source>
</evidence>
<dbReference type="PATRIC" id="fig|66430.4.peg.1334"/>